<dbReference type="SMART" id="SM00966">
    <property type="entry name" value="SpoVT_AbrB"/>
    <property type="match status" value="1"/>
</dbReference>
<dbReference type="OrthoDB" id="2324168at2"/>
<comment type="caution">
    <text evidence="3">The sequence shown here is derived from an EMBL/GenBank/DDBJ whole genome shotgun (WGS) entry which is preliminary data.</text>
</comment>
<dbReference type="GO" id="GO:0003677">
    <property type="term" value="F:DNA binding"/>
    <property type="evidence" value="ECO:0007669"/>
    <property type="project" value="UniProtKB-UniRule"/>
</dbReference>
<dbReference type="RefSeq" id="WP_044649202.1">
    <property type="nucleotide sequence ID" value="NZ_JTHP01000118.1"/>
</dbReference>
<dbReference type="SUPFAM" id="SSF89447">
    <property type="entry name" value="AbrB/MazE/MraZ-like"/>
    <property type="match status" value="1"/>
</dbReference>
<name>A0A0D7WU07_9BACL</name>
<dbReference type="AlphaFoldDB" id="A0A0D7WU07"/>
<dbReference type="InterPro" id="IPR052731">
    <property type="entry name" value="B_subtilis_Trans_State_Reg"/>
</dbReference>
<dbReference type="PATRIC" id="fig|159743.3.peg.6246"/>
<sequence>MKNTGMTRPLDNLGRIVVPKEIRQTIGIDIGNPLEFFADGEVIILQKYTTRECEFCGALDTLSYYKKKFICKNCLDGLHGKPMNEIPKTEGPKQSRTPLEEMIKRLGKLIEKYPDKPQKFYAEKLEISQGRVSQLKKMI</sequence>
<evidence type="ECO:0000256" key="1">
    <source>
        <dbReference type="PROSITE-ProRule" id="PRU01076"/>
    </source>
</evidence>
<gene>
    <name evidence="3" type="ORF">QD47_27990</name>
</gene>
<dbReference type="NCBIfam" id="TIGR01439">
    <property type="entry name" value="lp_hng_hel_AbrB"/>
    <property type="match status" value="1"/>
</dbReference>
<dbReference type="InterPro" id="IPR037914">
    <property type="entry name" value="SpoVT-AbrB_sf"/>
</dbReference>
<evidence type="ECO:0000313" key="4">
    <source>
        <dbReference type="Proteomes" id="UP000032534"/>
    </source>
</evidence>
<feature type="domain" description="SpoVT-AbrB" evidence="2">
    <location>
        <begin position="5"/>
        <end position="50"/>
    </location>
</feature>
<proteinExistence type="predicted"/>
<dbReference type="InterPro" id="IPR007159">
    <property type="entry name" value="SpoVT-AbrB_dom"/>
</dbReference>
<evidence type="ECO:0000259" key="2">
    <source>
        <dbReference type="PROSITE" id="PS51740"/>
    </source>
</evidence>
<keyword evidence="1" id="KW-0238">DNA-binding</keyword>
<protein>
    <recommendedName>
        <fullName evidence="2">SpoVT-AbrB domain-containing protein</fullName>
    </recommendedName>
</protein>
<dbReference type="Proteomes" id="UP000032534">
    <property type="component" value="Unassembled WGS sequence"/>
</dbReference>
<dbReference type="Pfam" id="PF04014">
    <property type="entry name" value="MazE_antitoxin"/>
    <property type="match status" value="1"/>
</dbReference>
<dbReference type="EMBL" id="JTHP01000118">
    <property type="protein sequence ID" value="KJD42479.1"/>
    <property type="molecule type" value="Genomic_DNA"/>
</dbReference>
<reference evidence="3 4" key="1">
    <citation type="submission" date="2014-11" db="EMBL/GenBank/DDBJ databases">
        <title>Draft Genome Sequences of Paenibacillus polymyxa NRRL B-30509 and Paenibacillus terrae NRRL B-30644, Strains from a Poultry Environment that Produce Tridecaptin A and Paenicidins.</title>
        <authorList>
            <person name="van Belkum M.J."/>
            <person name="Lohans C.T."/>
            <person name="Vederas J.C."/>
        </authorList>
    </citation>
    <scope>NUCLEOTIDE SEQUENCE [LARGE SCALE GENOMIC DNA]</scope>
    <source>
        <strain evidence="3 4">NRRL B-30644</strain>
    </source>
</reference>
<organism evidence="3 4">
    <name type="scientific">Paenibacillus terrae</name>
    <dbReference type="NCBI Taxonomy" id="159743"/>
    <lineage>
        <taxon>Bacteria</taxon>
        <taxon>Bacillati</taxon>
        <taxon>Bacillota</taxon>
        <taxon>Bacilli</taxon>
        <taxon>Bacillales</taxon>
        <taxon>Paenibacillaceae</taxon>
        <taxon>Paenibacillus</taxon>
    </lineage>
</organism>
<dbReference type="PROSITE" id="PS51740">
    <property type="entry name" value="SPOVT_ABRB"/>
    <property type="match status" value="1"/>
</dbReference>
<keyword evidence="4" id="KW-1185">Reference proteome</keyword>
<accession>A0A0D7WU07</accession>
<evidence type="ECO:0000313" key="3">
    <source>
        <dbReference type="EMBL" id="KJD42479.1"/>
    </source>
</evidence>
<dbReference type="Gene3D" id="2.10.260.10">
    <property type="match status" value="1"/>
</dbReference>
<dbReference type="PANTHER" id="PTHR36432:SF4">
    <property type="entry name" value="TRANSITION STATE REGULATOR ABH-RELATED"/>
    <property type="match status" value="1"/>
</dbReference>
<dbReference type="PANTHER" id="PTHR36432">
    <property type="match status" value="1"/>
</dbReference>